<feature type="region of interest" description="Disordered" evidence="1">
    <location>
        <begin position="150"/>
        <end position="232"/>
    </location>
</feature>
<protein>
    <submittedName>
        <fullName evidence="2">Uncharacterized protein</fullName>
    </submittedName>
</protein>
<feature type="compositionally biased region" description="Basic and acidic residues" evidence="1">
    <location>
        <begin position="80"/>
        <end position="105"/>
    </location>
</feature>
<dbReference type="EMBL" id="LCUC01000283">
    <property type="protein sequence ID" value="KKY32771.1"/>
    <property type="molecule type" value="Genomic_DNA"/>
</dbReference>
<dbReference type="STRING" id="1214573.A0A0G2FF65"/>
<organism evidence="2 3">
    <name type="scientific">Diaporthe ampelina</name>
    <dbReference type="NCBI Taxonomy" id="1214573"/>
    <lineage>
        <taxon>Eukaryota</taxon>
        <taxon>Fungi</taxon>
        <taxon>Dikarya</taxon>
        <taxon>Ascomycota</taxon>
        <taxon>Pezizomycotina</taxon>
        <taxon>Sordariomycetes</taxon>
        <taxon>Sordariomycetidae</taxon>
        <taxon>Diaporthales</taxon>
        <taxon>Diaporthaceae</taxon>
        <taxon>Diaporthe</taxon>
    </lineage>
</organism>
<comment type="caution">
    <text evidence="2">The sequence shown here is derived from an EMBL/GenBank/DDBJ whole genome shotgun (WGS) entry which is preliminary data.</text>
</comment>
<evidence type="ECO:0000256" key="1">
    <source>
        <dbReference type="SAM" id="MobiDB-lite"/>
    </source>
</evidence>
<proteinExistence type="predicted"/>
<keyword evidence="3" id="KW-1185">Reference proteome</keyword>
<feature type="compositionally biased region" description="Acidic residues" evidence="1">
    <location>
        <begin position="164"/>
        <end position="180"/>
    </location>
</feature>
<dbReference type="Proteomes" id="UP000034680">
    <property type="component" value="Unassembled WGS sequence"/>
</dbReference>
<dbReference type="OrthoDB" id="4590776at2759"/>
<name>A0A0G2FF65_9PEZI</name>
<evidence type="ECO:0000313" key="2">
    <source>
        <dbReference type="EMBL" id="KKY32771.1"/>
    </source>
</evidence>
<feature type="region of interest" description="Disordered" evidence="1">
    <location>
        <begin position="1"/>
        <end position="137"/>
    </location>
</feature>
<gene>
    <name evidence="2" type="ORF">UCDDA912_g07259</name>
</gene>
<feature type="region of interest" description="Disordered" evidence="1">
    <location>
        <begin position="289"/>
        <end position="322"/>
    </location>
</feature>
<reference evidence="2 3" key="2">
    <citation type="submission" date="2015-05" db="EMBL/GenBank/DDBJ databases">
        <authorList>
            <person name="Morales-Cruz A."/>
            <person name="Amrine K.C."/>
            <person name="Cantu D."/>
        </authorList>
    </citation>
    <scope>NUCLEOTIDE SEQUENCE [LARGE SCALE GENOMIC DNA]</scope>
    <source>
        <strain evidence="2">DA912</strain>
    </source>
</reference>
<evidence type="ECO:0000313" key="3">
    <source>
        <dbReference type="Proteomes" id="UP000034680"/>
    </source>
</evidence>
<reference evidence="2 3" key="1">
    <citation type="submission" date="2015-05" db="EMBL/GenBank/DDBJ databases">
        <title>Distinctive expansion of gene families associated with plant cell wall degradation and secondary metabolism in the genomes of grapevine trunk pathogens.</title>
        <authorList>
            <person name="Lawrence D.P."/>
            <person name="Travadon R."/>
            <person name="Rolshausen P.E."/>
            <person name="Baumgartner K."/>
        </authorList>
    </citation>
    <scope>NUCLEOTIDE SEQUENCE [LARGE SCALE GENOMIC DNA]</scope>
    <source>
        <strain evidence="2">DA912</strain>
    </source>
</reference>
<sequence>MTTARSQGQLRTSSKEKYAAMAPKQKTFELIPDLPGLGQAQQQQPPAAAAAAAAVQSKPPMTTKQAKKLYRQKSKGPKLSKAEQRRIDLMEQDRIRKEFDKEKAQARARAARDKKKAKEDKEKDEKRRKGLPLVDVHPSQDTISRFISRLGFGGKNNTHLETVQEADSESATEVESDADGQNEPSEVLMEYHVQGHSGKAPGKENEDPTVAPGDSAARPAKRRKLGQPDRNLLDRMIHIPSQRSVGAVARIAQEMEMESWTRPSSIDTDDPANETMLEDQLIADVELASSKTSQTTEIASLSATSGNSNPPGKFTRDRPIPY</sequence>
<feature type="compositionally biased region" description="Basic residues" evidence="1">
    <location>
        <begin position="65"/>
        <end position="78"/>
    </location>
</feature>
<feature type="compositionally biased region" description="Low complexity" evidence="1">
    <location>
        <begin position="39"/>
        <end position="54"/>
    </location>
</feature>
<dbReference type="AlphaFoldDB" id="A0A0G2FF65"/>
<feature type="compositionally biased region" description="Basic and acidic residues" evidence="1">
    <location>
        <begin position="116"/>
        <end position="127"/>
    </location>
</feature>
<feature type="compositionally biased region" description="Polar residues" evidence="1">
    <location>
        <begin position="1"/>
        <end position="12"/>
    </location>
</feature>
<accession>A0A0G2FF65</accession>
<feature type="compositionally biased region" description="Polar residues" evidence="1">
    <location>
        <begin position="289"/>
        <end position="310"/>
    </location>
</feature>